<organism evidence="1 2">
    <name type="scientific">Smallanthus sonchifolius</name>
    <dbReference type="NCBI Taxonomy" id="185202"/>
    <lineage>
        <taxon>Eukaryota</taxon>
        <taxon>Viridiplantae</taxon>
        <taxon>Streptophyta</taxon>
        <taxon>Embryophyta</taxon>
        <taxon>Tracheophyta</taxon>
        <taxon>Spermatophyta</taxon>
        <taxon>Magnoliopsida</taxon>
        <taxon>eudicotyledons</taxon>
        <taxon>Gunneridae</taxon>
        <taxon>Pentapetalae</taxon>
        <taxon>asterids</taxon>
        <taxon>campanulids</taxon>
        <taxon>Asterales</taxon>
        <taxon>Asteraceae</taxon>
        <taxon>Asteroideae</taxon>
        <taxon>Heliantheae alliance</taxon>
        <taxon>Millerieae</taxon>
        <taxon>Smallanthus</taxon>
    </lineage>
</organism>
<name>A0ACB8ZFH6_9ASTR</name>
<proteinExistence type="predicted"/>
<reference evidence="2" key="1">
    <citation type="journal article" date="2022" name="Mol. Ecol. Resour.">
        <title>The genomes of chicory, endive, great burdock and yacon provide insights into Asteraceae palaeo-polyploidization history and plant inulin production.</title>
        <authorList>
            <person name="Fan W."/>
            <person name="Wang S."/>
            <person name="Wang H."/>
            <person name="Wang A."/>
            <person name="Jiang F."/>
            <person name="Liu H."/>
            <person name="Zhao H."/>
            <person name="Xu D."/>
            <person name="Zhang Y."/>
        </authorList>
    </citation>
    <scope>NUCLEOTIDE SEQUENCE [LARGE SCALE GENOMIC DNA]</scope>
    <source>
        <strain evidence="2">cv. Yunnan</strain>
    </source>
</reference>
<sequence length="82" mass="9076">MLFYVLLGSFIRDEAVKVFEHLVSLGVKPNAKSYALLVDAHLIKRDIKAALSTINDMVVAGFEPTKEILKKGSKTLCQRDGL</sequence>
<accession>A0ACB8ZFH6</accession>
<protein>
    <submittedName>
        <fullName evidence="1">Uncharacterized protein</fullName>
    </submittedName>
</protein>
<evidence type="ECO:0000313" key="1">
    <source>
        <dbReference type="EMBL" id="KAI3696327.1"/>
    </source>
</evidence>
<comment type="caution">
    <text evidence="1">The sequence shown here is derived from an EMBL/GenBank/DDBJ whole genome shotgun (WGS) entry which is preliminary data.</text>
</comment>
<reference evidence="1 2" key="2">
    <citation type="journal article" date="2022" name="Mol. Ecol. Resour.">
        <title>The genomes of chicory, endive, great burdock and yacon provide insights into Asteraceae paleo-polyploidization history and plant inulin production.</title>
        <authorList>
            <person name="Fan W."/>
            <person name="Wang S."/>
            <person name="Wang H."/>
            <person name="Wang A."/>
            <person name="Jiang F."/>
            <person name="Liu H."/>
            <person name="Zhao H."/>
            <person name="Xu D."/>
            <person name="Zhang Y."/>
        </authorList>
    </citation>
    <scope>NUCLEOTIDE SEQUENCE [LARGE SCALE GENOMIC DNA]</scope>
    <source>
        <strain evidence="2">cv. Yunnan</strain>
        <tissue evidence="1">Leaves</tissue>
    </source>
</reference>
<dbReference type="EMBL" id="CM042043">
    <property type="protein sequence ID" value="KAI3696327.1"/>
    <property type="molecule type" value="Genomic_DNA"/>
</dbReference>
<keyword evidence="2" id="KW-1185">Reference proteome</keyword>
<gene>
    <name evidence="1" type="ORF">L1987_79340</name>
</gene>
<dbReference type="Proteomes" id="UP001056120">
    <property type="component" value="Linkage Group LG26"/>
</dbReference>
<evidence type="ECO:0000313" key="2">
    <source>
        <dbReference type="Proteomes" id="UP001056120"/>
    </source>
</evidence>